<evidence type="ECO:0000313" key="2">
    <source>
        <dbReference type="EMBL" id="HIW79400.1"/>
    </source>
</evidence>
<dbReference type="NCBIfam" id="TIGR01630">
    <property type="entry name" value="psiM2_ORF9"/>
    <property type="match status" value="1"/>
</dbReference>
<accession>A0A9D1R212</accession>
<evidence type="ECO:0000256" key="1">
    <source>
        <dbReference type="SAM" id="MobiDB-lite"/>
    </source>
</evidence>
<dbReference type="Gene3D" id="3.30.420.240">
    <property type="match status" value="1"/>
</dbReference>
<reference evidence="2" key="1">
    <citation type="journal article" date="2021" name="PeerJ">
        <title>Extensive microbial diversity within the chicken gut microbiome revealed by metagenomics and culture.</title>
        <authorList>
            <person name="Gilroy R."/>
            <person name="Ravi A."/>
            <person name="Getino M."/>
            <person name="Pursley I."/>
            <person name="Horton D.L."/>
            <person name="Alikhan N.F."/>
            <person name="Baker D."/>
            <person name="Gharbi K."/>
            <person name="Hall N."/>
            <person name="Watson M."/>
            <person name="Adriaenssens E.M."/>
            <person name="Foster-Nyarko E."/>
            <person name="Jarju S."/>
            <person name="Secka A."/>
            <person name="Antonio M."/>
            <person name="Oren A."/>
            <person name="Chaudhuri R.R."/>
            <person name="La Ragione R."/>
            <person name="Hildebrand F."/>
            <person name="Pallen M.J."/>
        </authorList>
    </citation>
    <scope>NUCLEOTIDE SEQUENCE</scope>
    <source>
        <strain evidence="2">ChiSxjej5B17-1746</strain>
    </source>
</reference>
<dbReference type="Gene3D" id="3.40.50.300">
    <property type="entry name" value="P-loop containing nucleotide triphosphate hydrolases"/>
    <property type="match status" value="1"/>
</dbReference>
<feature type="compositionally biased region" description="Basic and acidic residues" evidence="1">
    <location>
        <begin position="20"/>
        <end position="38"/>
    </location>
</feature>
<organism evidence="2 3">
    <name type="scientific">Candidatus Bilophila faecipullorum</name>
    <dbReference type="NCBI Taxonomy" id="2838482"/>
    <lineage>
        <taxon>Bacteria</taxon>
        <taxon>Pseudomonadati</taxon>
        <taxon>Thermodesulfobacteriota</taxon>
        <taxon>Desulfovibrionia</taxon>
        <taxon>Desulfovibrionales</taxon>
        <taxon>Desulfovibrionaceae</taxon>
        <taxon>Bilophila</taxon>
    </lineage>
</organism>
<evidence type="ECO:0000313" key="3">
    <source>
        <dbReference type="Proteomes" id="UP000824264"/>
    </source>
</evidence>
<comment type="caution">
    <text evidence="2">The sequence shown here is derived from an EMBL/GenBank/DDBJ whole genome shotgun (WGS) entry which is preliminary data.</text>
</comment>
<dbReference type="InterPro" id="IPR027417">
    <property type="entry name" value="P-loop_NTPase"/>
</dbReference>
<dbReference type="InterPro" id="IPR006517">
    <property type="entry name" value="Phage_terminase_lsu-like_C"/>
</dbReference>
<name>A0A9D1R212_9BACT</name>
<feature type="region of interest" description="Disordered" evidence="1">
    <location>
        <begin position="1"/>
        <end position="38"/>
    </location>
</feature>
<proteinExistence type="predicted"/>
<reference evidence="2" key="2">
    <citation type="submission" date="2021-04" db="EMBL/GenBank/DDBJ databases">
        <authorList>
            <person name="Gilroy R."/>
        </authorList>
    </citation>
    <scope>NUCLEOTIDE SEQUENCE</scope>
    <source>
        <strain evidence="2">ChiSxjej5B17-1746</strain>
    </source>
</reference>
<dbReference type="AlphaFoldDB" id="A0A9D1R212"/>
<dbReference type="EMBL" id="DXGI01000363">
    <property type="protein sequence ID" value="HIW79400.1"/>
    <property type="molecule type" value="Genomic_DNA"/>
</dbReference>
<protein>
    <submittedName>
        <fullName evidence="2">Phage terminase large subunit</fullName>
    </submittedName>
</protein>
<gene>
    <name evidence="2" type="primary">terL</name>
    <name evidence="2" type="ORF">H9874_09700</name>
</gene>
<dbReference type="Proteomes" id="UP000824264">
    <property type="component" value="Unassembled WGS sequence"/>
</dbReference>
<sequence length="534" mass="60368">MAAGRKRLPVPEPSVLAADARSEKGEDDGERVPAADAEARRERSRHDFTFFRRTYFPHYCLVKEDSRLHRWLDEELPRMADSPEGGRLAVAAPRGEAKSTFVSLFFVLWAVLTGRKRYVLLIADALEQAASLLDAVKDELEYNELLRDDFPEGVGKGPVWNTGTVVTAGGVKVQALGAGKRMRGLRHGPYRPDLVILDDLENDENVDKPEQRDKLQAWLQKTVLNLGAADGGMDVVYVGTLLHYDSVLARTLRKPLWKAGVFRSVLRWPDRMDLWDRWESLLASEGKAAARRFYREHAVLMEKGAEVSWPAARPLYRLMCLRAEDREAFDSEQQNDPLSTNEAPFNACLTFWVDRRRDWLLFGAVDPSLGKQGAGRDPSAILVGGFLRDSMTLDVVEAGIRKRHPDRIIEDVIALHREYQPLLWGVEAVQFQAFFAHVLAQRAAERGISLPVRPLVNGTDKVLRIESLQPHMAQGRIRLHPSQRALIDQLRHFPRADHDDGPDALEMLWRLATSGFVSLGEGFIRAPLEGRWEE</sequence>